<comment type="caution">
    <text evidence="5">The sequence shown here is derived from an EMBL/GenBank/DDBJ whole genome shotgun (WGS) entry which is preliminary data.</text>
</comment>
<evidence type="ECO:0000259" key="4">
    <source>
        <dbReference type="SMART" id="SM00479"/>
    </source>
</evidence>
<evidence type="ECO:0000256" key="2">
    <source>
        <dbReference type="ARBA" id="ARBA00022801"/>
    </source>
</evidence>
<dbReference type="Pfam" id="PF00929">
    <property type="entry name" value="RNase_T"/>
    <property type="match status" value="1"/>
</dbReference>
<organism evidence="5 6">
    <name type="scientific">Trichinella papuae</name>
    <dbReference type="NCBI Taxonomy" id="268474"/>
    <lineage>
        <taxon>Eukaryota</taxon>
        <taxon>Metazoa</taxon>
        <taxon>Ecdysozoa</taxon>
        <taxon>Nematoda</taxon>
        <taxon>Enoplea</taxon>
        <taxon>Dorylaimia</taxon>
        <taxon>Trichinellida</taxon>
        <taxon>Trichinellidae</taxon>
        <taxon>Trichinella</taxon>
    </lineage>
</organism>
<sequence length="592" mass="68427">MSFEMSRFSKKKEYKRRKNSFYLKVSNAVKNITVRVDDICQFIQHSLYGPIVTVRPLFASVSYWQNLRLYVLILMHANGKRTFFQYKWSILEKSKFYVCSAHFVNPYHFWKKILRMPYKMYGPTTPPFGDPGLKVPLVLTLEEMVALDFTVPPPLINENSLQFSLPFYTALSERSPAFAIDCEMVMVGPEQRALTRISIINENYEVLLDVLVKPDKQIIDYLTKWSGMTPELLEGVTLRLADVQHYLQEILPPNAILVGHSIHFDMNALEFYHPYVIDIGFSLNLNENSARRTSLRRLCDRLLGLNVQEGSEGHCSIEDAYATMRLFHLKLSEGGLFGCVPLGWEREELNQSLNSAEAKKENVEESAVDPDVKCTNCNKSIKMVCTDANCRCRKLKKIFKCQECMCKNRCKDKLLPQLEAVPLKERIATVDSFKFAMQKVMKAREKSFAAFQEAESEKWQQQLSKSTGFGGVFRRRTALYLQGKKHDCMLCSDIDSKSRRVEHYHVTNEKTRMDYLMSEQFDHALRVNECEINSLKEQQDIDQHMCDVMDSFPPQTLFSICFIKGEQSQFVFALTGQDQPPPSHDKEHDDDV</sequence>
<dbReference type="InterPro" id="IPR012337">
    <property type="entry name" value="RNaseH-like_sf"/>
</dbReference>
<dbReference type="PANTHER" id="PTHR12801:SF82">
    <property type="entry name" value="RNA EXONUCLEASE 5"/>
    <property type="match status" value="1"/>
</dbReference>
<dbReference type="EMBL" id="JYDO01000103">
    <property type="protein sequence ID" value="KRZ71025.1"/>
    <property type="molecule type" value="Genomic_DNA"/>
</dbReference>
<evidence type="ECO:0000256" key="3">
    <source>
        <dbReference type="ARBA" id="ARBA00022839"/>
    </source>
</evidence>
<dbReference type="GO" id="GO:0004527">
    <property type="term" value="F:exonuclease activity"/>
    <property type="evidence" value="ECO:0007669"/>
    <property type="project" value="UniProtKB-KW"/>
</dbReference>
<dbReference type="SMART" id="SM00479">
    <property type="entry name" value="EXOIII"/>
    <property type="match status" value="1"/>
</dbReference>
<dbReference type="SUPFAM" id="SSF53098">
    <property type="entry name" value="Ribonuclease H-like"/>
    <property type="match status" value="1"/>
</dbReference>
<name>A0A0V1MGI7_9BILA</name>
<keyword evidence="2" id="KW-0378">Hydrolase</keyword>
<dbReference type="STRING" id="268474.A0A0V1MGI7"/>
<feature type="domain" description="Exonuclease" evidence="4">
    <location>
        <begin position="176"/>
        <end position="336"/>
    </location>
</feature>
<dbReference type="PANTHER" id="PTHR12801">
    <property type="entry name" value="RNA EXONUCLEASE REXO1 / RECO3 FAMILY MEMBER-RELATED"/>
    <property type="match status" value="1"/>
</dbReference>
<keyword evidence="1" id="KW-0540">Nuclease</keyword>
<keyword evidence="3 5" id="KW-0269">Exonuclease</keyword>
<dbReference type="GO" id="GO:0005634">
    <property type="term" value="C:nucleus"/>
    <property type="evidence" value="ECO:0007669"/>
    <property type="project" value="TreeGrafter"/>
</dbReference>
<evidence type="ECO:0000313" key="6">
    <source>
        <dbReference type="Proteomes" id="UP000054843"/>
    </source>
</evidence>
<accession>A0A0V1MGI7</accession>
<dbReference type="Gene3D" id="3.30.420.10">
    <property type="entry name" value="Ribonuclease H-like superfamily/Ribonuclease H"/>
    <property type="match status" value="1"/>
</dbReference>
<dbReference type="OrthoDB" id="3996471at2759"/>
<dbReference type="Proteomes" id="UP000054843">
    <property type="component" value="Unassembled WGS sequence"/>
</dbReference>
<dbReference type="InterPro" id="IPR036397">
    <property type="entry name" value="RNaseH_sf"/>
</dbReference>
<dbReference type="InterPro" id="IPR034922">
    <property type="entry name" value="REX1-like_exo"/>
</dbReference>
<protein>
    <submittedName>
        <fullName evidence="5">Putative RNA exonuclease NEF-sp</fullName>
    </submittedName>
</protein>
<dbReference type="AlphaFoldDB" id="A0A0V1MGI7"/>
<dbReference type="InterPro" id="IPR013520">
    <property type="entry name" value="Ribonucl_H"/>
</dbReference>
<gene>
    <name evidence="5" type="ORF">T10_7138</name>
</gene>
<dbReference type="CDD" id="cd06145">
    <property type="entry name" value="REX1_like"/>
    <property type="match status" value="1"/>
</dbReference>
<proteinExistence type="predicted"/>
<dbReference type="InterPro" id="IPR047021">
    <property type="entry name" value="REXO1/3/4-like"/>
</dbReference>
<dbReference type="GO" id="GO:0003676">
    <property type="term" value="F:nucleic acid binding"/>
    <property type="evidence" value="ECO:0007669"/>
    <property type="project" value="InterPro"/>
</dbReference>
<evidence type="ECO:0000256" key="1">
    <source>
        <dbReference type="ARBA" id="ARBA00022722"/>
    </source>
</evidence>
<evidence type="ECO:0000313" key="5">
    <source>
        <dbReference type="EMBL" id="KRZ71025.1"/>
    </source>
</evidence>
<keyword evidence="6" id="KW-1185">Reference proteome</keyword>
<reference evidence="5 6" key="1">
    <citation type="submission" date="2015-01" db="EMBL/GenBank/DDBJ databases">
        <title>Evolution of Trichinella species and genotypes.</title>
        <authorList>
            <person name="Korhonen P.K."/>
            <person name="Edoardo P."/>
            <person name="Giuseppe L.R."/>
            <person name="Gasser R.B."/>
        </authorList>
    </citation>
    <scope>NUCLEOTIDE SEQUENCE [LARGE SCALE GENOMIC DNA]</scope>
    <source>
        <strain evidence="5">ISS1980</strain>
    </source>
</reference>